<accession>A0A3D8TPJ9</accession>
<dbReference type="InterPro" id="IPR004573">
    <property type="entry name" value="rRNA_ssu_MeTfrase_B"/>
</dbReference>
<evidence type="ECO:0000259" key="15">
    <source>
        <dbReference type="PROSITE" id="PS51686"/>
    </source>
</evidence>
<feature type="domain" description="SAM-dependent MTase RsmB/NOP-type" evidence="15">
    <location>
        <begin position="167"/>
        <end position="440"/>
    </location>
</feature>
<keyword evidence="10 14" id="KW-0694">RNA-binding</keyword>
<dbReference type="PANTHER" id="PTHR22807:SF53">
    <property type="entry name" value="RIBOSOMAL RNA SMALL SUBUNIT METHYLTRANSFERASE B-RELATED"/>
    <property type="match status" value="1"/>
</dbReference>
<dbReference type="NCBIfam" id="NF011494">
    <property type="entry name" value="PRK14902.1"/>
    <property type="match status" value="1"/>
</dbReference>
<protein>
    <recommendedName>
        <fullName evidence="4">16S rRNA (cytosine(967)-C(5))-methyltransferase</fullName>
        <ecNumber evidence="4">2.1.1.176</ecNumber>
    </recommendedName>
    <alternativeName>
        <fullName evidence="11">16S rRNA m5C967 methyltransferase</fullName>
    </alternativeName>
    <alternativeName>
        <fullName evidence="12">rRNA (cytosine-C(5)-)-methyltransferase RsmB</fullName>
    </alternativeName>
</protein>
<sequence length="441" mass="49411">MKKTTRELALELLLKIEKQGSYSHLLINETLKKYPLKREDKALLTELVYGTLQRQITLDYFLEPLLKKKPEDWVQMLLRLSVYQLEFLDKIPEHAILHEAGEIAKRKGHAGVTNFVNGVLRNLLRSGVRNPDAIQDPVKKLAVKGSLPDFLAKRWIEQFGVAQAEELAAAFLVPPHQTVRVNETETTRKALLAELQKEGIEAEASPEIAEAIRIKHGSVADTAAFRTGKCTIQDESSMLVAYALELSDDLNVLDACAAPGGKTTHIAEKMHGTGTVTALDIHRHKTKLIEQAADRLSLLNIRAHELDARKASEEFETASFDRVLVDAPCSGFGVLRRKPDIKYSKQEEDIVRLSKIQLAILDEVSQLVKENGILVYSTCTIDHEENRGVVTAFLEKHPEFEQLSVAVPETLRHLKTGDDLQILPTDFGSDGFYVSSFKRRP</sequence>
<evidence type="ECO:0000256" key="4">
    <source>
        <dbReference type="ARBA" id="ARBA00012140"/>
    </source>
</evidence>
<keyword evidence="5" id="KW-0963">Cytoplasm</keyword>
<evidence type="ECO:0000256" key="6">
    <source>
        <dbReference type="ARBA" id="ARBA00022552"/>
    </source>
</evidence>
<keyword evidence="17" id="KW-1185">Reference proteome</keyword>
<feature type="binding site" evidence="14">
    <location>
        <position position="307"/>
    </location>
    <ligand>
        <name>S-adenosyl-L-methionine</name>
        <dbReference type="ChEBI" id="CHEBI:59789"/>
    </ligand>
</feature>
<dbReference type="SUPFAM" id="SSF48013">
    <property type="entry name" value="NusB-like"/>
    <property type="match status" value="1"/>
</dbReference>
<dbReference type="RefSeq" id="WP_115752777.1">
    <property type="nucleotide sequence ID" value="NZ_LARY01000002.1"/>
</dbReference>
<dbReference type="EMBL" id="LARY01000002">
    <property type="protein sequence ID" value="RDX00543.1"/>
    <property type="molecule type" value="Genomic_DNA"/>
</dbReference>
<feature type="binding site" evidence="14">
    <location>
        <position position="280"/>
    </location>
    <ligand>
        <name>S-adenosyl-L-methionine</name>
        <dbReference type="ChEBI" id="CHEBI:59789"/>
    </ligand>
</feature>
<dbReference type="InterPro" id="IPR018314">
    <property type="entry name" value="RsmB/NOL1/NOP2-like_CS"/>
</dbReference>
<dbReference type="SUPFAM" id="SSF53335">
    <property type="entry name" value="S-adenosyl-L-methionine-dependent methyltransferases"/>
    <property type="match status" value="1"/>
</dbReference>
<dbReference type="Proteomes" id="UP000257055">
    <property type="component" value="Unassembled WGS sequence"/>
</dbReference>
<evidence type="ECO:0000256" key="12">
    <source>
        <dbReference type="ARBA" id="ARBA00031088"/>
    </source>
</evidence>
<dbReference type="Pfam" id="PF22458">
    <property type="entry name" value="RsmF-B_ferredox"/>
    <property type="match status" value="1"/>
</dbReference>
<dbReference type="InterPro" id="IPR035926">
    <property type="entry name" value="NusB-like_sf"/>
</dbReference>
<evidence type="ECO:0000256" key="1">
    <source>
        <dbReference type="ARBA" id="ARBA00002724"/>
    </source>
</evidence>
<dbReference type="AlphaFoldDB" id="A0A3D8TPJ9"/>
<comment type="function">
    <text evidence="1">Specifically methylates the cytosine at position 967 (m5C967) of 16S rRNA.</text>
</comment>
<keyword evidence="8 14" id="KW-0808">Transferase</keyword>
<dbReference type="CDD" id="cd02440">
    <property type="entry name" value="AdoMet_MTases"/>
    <property type="match status" value="1"/>
</dbReference>
<dbReference type="InterPro" id="IPR001678">
    <property type="entry name" value="MeTrfase_RsmB-F_NOP2_dom"/>
</dbReference>
<evidence type="ECO:0000313" key="17">
    <source>
        <dbReference type="Proteomes" id="UP000257055"/>
    </source>
</evidence>
<keyword evidence="9 14" id="KW-0949">S-adenosyl-L-methionine</keyword>
<dbReference type="PANTHER" id="PTHR22807">
    <property type="entry name" value="NOP2 YEAST -RELATED NOL1/NOP2/FMU SUN DOMAIN-CONTAINING"/>
    <property type="match status" value="1"/>
</dbReference>
<dbReference type="GO" id="GO:0008649">
    <property type="term" value="F:rRNA methyltransferase activity"/>
    <property type="evidence" value="ECO:0007669"/>
    <property type="project" value="InterPro"/>
</dbReference>
<evidence type="ECO:0000256" key="13">
    <source>
        <dbReference type="ARBA" id="ARBA00047283"/>
    </source>
</evidence>
<comment type="similarity">
    <text evidence="3 14">Belongs to the class I-like SAM-binding methyltransferase superfamily. RsmB/NOP family.</text>
</comment>
<evidence type="ECO:0000256" key="14">
    <source>
        <dbReference type="PROSITE-ProRule" id="PRU01023"/>
    </source>
</evidence>
<dbReference type="PROSITE" id="PS51686">
    <property type="entry name" value="SAM_MT_RSMB_NOP"/>
    <property type="match status" value="1"/>
</dbReference>
<comment type="caution">
    <text evidence="16">The sequence shown here is derived from an EMBL/GenBank/DDBJ whole genome shotgun (WGS) entry which is preliminary data.</text>
</comment>
<dbReference type="NCBIfam" id="TIGR00563">
    <property type="entry name" value="rsmB"/>
    <property type="match status" value="1"/>
</dbReference>
<dbReference type="InterPro" id="IPR049560">
    <property type="entry name" value="MeTrfase_RsmB-F_NOP2_cat"/>
</dbReference>
<evidence type="ECO:0000256" key="7">
    <source>
        <dbReference type="ARBA" id="ARBA00022603"/>
    </source>
</evidence>
<keyword evidence="7 14" id="KW-0489">Methyltransferase</keyword>
<dbReference type="Pfam" id="PF01029">
    <property type="entry name" value="NusB"/>
    <property type="match status" value="1"/>
</dbReference>
<dbReference type="InterPro" id="IPR054728">
    <property type="entry name" value="RsmB-like_ferredoxin"/>
</dbReference>
<dbReference type="Gene3D" id="1.10.940.10">
    <property type="entry name" value="NusB-like"/>
    <property type="match status" value="1"/>
</dbReference>
<dbReference type="InterPro" id="IPR006027">
    <property type="entry name" value="NusB_RsmB_TIM44"/>
</dbReference>
<dbReference type="GO" id="GO:0005737">
    <property type="term" value="C:cytoplasm"/>
    <property type="evidence" value="ECO:0007669"/>
    <property type="project" value="UniProtKB-SubCell"/>
</dbReference>
<dbReference type="PRINTS" id="PR02008">
    <property type="entry name" value="RCMTFAMILY"/>
</dbReference>
<organism evidence="16 17">
    <name type="scientific">Listeria kieliensis</name>
    <dbReference type="NCBI Taxonomy" id="1621700"/>
    <lineage>
        <taxon>Bacteria</taxon>
        <taxon>Bacillati</taxon>
        <taxon>Bacillota</taxon>
        <taxon>Bacilli</taxon>
        <taxon>Bacillales</taxon>
        <taxon>Listeriaceae</taxon>
        <taxon>Listeria</taxon>
    </lineage>
</organism>
<dbReference type="Gene3D" id="3.30.70.1170">
    <property type="entry name" value="Sun protein, domain 3"/>
    <property type="match status" value="1"/>
</dbReference>
<feature type="binding site" evidence="14">
    <location>
        <begin position="256"/>
        <end position="262"/>
    </location>
    <ligand>
        <name>S-adenosyl-L-methionine</name>
        <dbReference type="ChEBI" id="CHEBI:59789"/>
    </ligand>
</feature>
<dbReference type="FunFam" id="3.30.70.1170:FF:000003">
    <property type="entry name" value="16S rRNA (Cytosine(967)-C(5))-methyltransferase RsmB"/>
    <property type="match status" value="1"/>
</dbReference>
<feature type="binding site" evidence="14">
    <location>
        <position position="326"/>
    </location>
    <ligand>
        <name>S-adenosyl-L-methionine</name>
        <dbReference type="ChEBI" id="CHEBI:59789"/>
    </ligand>
</feature>
<keyword evidence="6" id="KW-0698">rRNA processing</keyword>
<dbReference type="EC" id="2.1.1.176" evidence="4"/>
<dbReference type="Gene3D" id="3.40.50.150">
    <property type="entry name" value="Vaccinia Virus protein VP39"/>
    <property type="match status" value="1"/>
</dbReference>
<evidence type="ECO:0000256" key="11">
    <source>
        <dbReference type="ARBA" id="ARBA00030399"/>
    </source>
</evidence>
<evidence type="ECO:0000256" key="5">
    <source>
        <dbReference type="ARBA" id="ARBA00022490"/>
    </source>
</evidence>
<reference evidence="17" key="1">
    <citation type="submission" date="2015-04" db="EMBL/GenBank/DDBJ databases">
        <authorList>
            <person name="Schardt J."/>
            <person name="Mueller-Herbst S."/>
            <person name="Scherer S."/>
            <person name="Huptas C."/>
        </authorList>
    </citation>
    <scope>NUCLEOTIDE SEQUENCE [LARGE SCALE GENOMIC DNA]</scope>
    <source>
        <strain evidence="17">Kiel-L1</strain>
    </source>
</reference>
<evidence type="ECO:0000256" key="3">
    <source>
        <dbReference type="ARBA" id="ARBA00007494"/>
    </source>
</evidence>
<dbReference type="GO" id="GO:0003723">
    <property type="term" value="F:RNA binding"/>
    <property type="evidence" value="ECO:0007669"/>
    <property type="project" value="UniProtKB-UniRule"/>
</dbReference>
<dbReference type="InterPro" id="IPR029063">
    <property type="entry name" value="SAM-dependent_MTases_sf"/>
</dbReference>
<proteinExistence type="inferred from homology"/>
<dbReference type="FunFam" id="1.10.940.10:FF:000006">
    <property type="entry name" value="16S rRNA (Cytosine(967)-C(5))-methyltransferase RsmB"/>
    <property type="match status" value="1"/>
</dbReference>
<evidence type="ECO:0000256" key="10">
    <source>
        <dbReference type="ARBA" id="ARBA00022884"/>
    </source>
</evidence>
<evidence type="ECO:0000313" key="16">
    <source>
        <dbReference type="EMBL" id="RDX00543.1"/>
    </source>
</evidence>
<dbReference type="FunFam" id="3.40.50.150:FF:000022">
    <property type="entry name" value="Ribosomal RNA small subunit methyltransferase B"/>
    <property type="match status" value="1"/>
</dbReference>
<name>A0A3D8TPJ9_9LIST</name>
<dbReference type="PROSITE" id="PS01153">
    <property type="entry name" value="NOL1_NOP2_SUN"/>
    <property type="match status" value="1"/>
</dbReference>
<dbReference type="Pfam" id="PF01189">
    <property type="entry name" value="Methyltr_RsmB-F"/>
    <property type="match status" value="1"/>
</dbReference>
<dbReference type="GO" id="GO:0006355">
    <property type="term" value="P:regulation of DNA-templated transcription"/>
    <property type="evidence" value="ECO:0007669"/>
    <property type="project" value="InterPro"/>
</dbReference>
<comment type="subcellular location">
    <subcellularLocation>
        <location evidence="2">Cytoplasm</location>
    </subcellularLocation>
</comment>
<feature type="active site" description="Nucleophile" evidence="14">
    <location>
        <position position="379"/>
    </location>
</feature>
<dbReference type="InterPro" id="IPR023267">
    <property type="entry name" value="RCMT"/>
</dbReference>
<evidence type="ECO:0000256" key="2">
    <source>
        <dbReference type="ARBA" id="ARBA00004496"/>
    </source>
</evidence>
<evidence type="ECO:0000256" key="9">
    <source>
        <dbReference type="ARBA" id="ARBA00022691"/>
    </source>
</evidence>
<evidence type="ECO:0000256" key="8">
    <source>
        <dbReference type="ARBA" id="ARBA00022679"/>
    </source>
</evidence>
<comment type="catalytic activity">
    <reaction evidence="13">
        <text>cytidine(967) in 16S rRNA + S-adenosyl-L-methionine = 5-methylcytidine(967) in 16S rRNA + S-adenosyl-L-homocysteine + H(+)</text>
        <dbReference type="Rhea" id="RHEA:42748"/>
        <dbReference type="Rhea" id="RHEA-COMP:10219"/>
        <dbReference type="Rhea" id="RHEA-COMP:10220"/>
        <dbReference type="ChEBI" id="CHEBI:15378"/>
        <dbReference type="ChEBI" id="CHEBI:57856"/>
        <dbReference type="ChEBI" id="CHEBI:59789"/>
        <dbReference type="ChEBI" id="CHEBI:74483"/>
        <dbReference type="ChEBI" id="CHEBI:82748"/>
        <dbReference type="EC" id="2.1.1.176"/>
    </reaction>
</comment>
<gene>
    <name evidence="16" type="ORF">UR08_05960</name>
</gene>